<dbReference type="SUPFAM" id="SSF53448">
    <property type="entry name" value="Nucleotide-diphospho-sugar transferases"/>
    <property type="match status" value="1"/>
</dbReference>
<feature type="compositionally biased region" description="Basic and acidic residues" evidence="16">
    <location>
        <begin position="324"/>
        <end position="334"/>
    </location>
</feature>
<organism evidence="17 18">
    <name type="scientific">Phrynocephalus forsythii</name>
    <dbReference type="NCBI Taxonomy" id="171643"/>
    <lineage>
        <taxon>Eukaryota</taxon>
        <taxon>Metazoa</taxon>
        <taxon>Chordata</taxon>
        <taxon>Craniata</taxon>
        <taxon>Vertebrata</taxon>
        <taxon>Euteleostomi</taxon>
        <taxon>Lepidosauria</taxon>
        <taxon>Squamata</taxon>
        <taxon>Bifurcata</taxon>
        <taxon>Unidentata</taxon>
        <taxon>Episquamata</taxon>
        <taxon>Toxicofera</taxon>
        <taxon>Iguania</taxon>
        <taxon>Acrodonta</taxon>
        <taxon>Agamidae</taxon>
        <taxon>Agaminae</taxon>
        <taxon>Phrynocephalus</taxon>
    </lineage>
</organism>
<comment type="caution">
    <text evidence="17">The sequence shown here is derived from an EMBL/GenBank/DDBJ whole genome shotgun (WGS) entry which is preliminary data.</text>
</comment>
<dbReference type="Gene3D" id="3.90.550.10">
    <property type="entry name" value="Spore Coat Polysaccharide Biosynthesis Protein SpsA, Chain A"/>
    <property type="match status" value="1"/>
</dbReference>
<accession>A0A9Q1AY06</accession>
<comment type="pathway">
    <text evidence="3">Glycan biosynthesis; glycogen biosynthesis.</text>
</comment>
<dbReference type="CDD" id="cd02537">
    <property type="entry name" value="GT8_Glycogenin"/>
    <property type="match status" value="1"/>
</dbReference>
<evidence type="ECO:0000256" key="10">
    <source>
        <dbReference type="ARBA" id="ARBA00038162"/>
    </source>
</evidence>
<dbReference type="PANTHER" id="PTHR11183">
    <property type="entry name" value="GLYCOGENIN SUBFAMILY MEMBER"/>
    <property type="match status" value="1"/>
</dbReference>
<evidence type="ECO:0000256" key="1">
    <source>
        <dbReference type="ARBA" id="ARBA00001936"/>
    </source>
</evidence>
<dbReference type="AlphaFoldDB" id="A0A9Q1AY06"/>
<evidence type="ECO:0000256" key="14">
    <source>
        <dbReference type="ARBA" id="ARBA00049637"/>
    </source>
</evidence>
<dbReference type="EC" id="2.4.1.186" evidence="11"/>
<dbReference type="EMBL" id="JAPFRF010000010">
    <property type="protein sequence ID" value="KAJ7319643.1"/>
    <property type="molecule type" value="Genomic_DNA"/>
</dbReference>
<comment type="similarity">
    <text evidence="10">Belongs to the glycosyltransferase 8 family. Glycogenin subfamily.</text>
</comment>
<dbReference type="Proteomes" id="UP001142489">
    <property type="component" value="Unassembled WGS sequence"/>
</dbReference>
<keyword evidence="8" id="KW-0325">Glycoprotein</keyword>
<comment type="cofactor">
    <cofactor evidence="1">
        <name>Mn(2+)</name>
        <dbReference type="ChEBI" id="CHEBI:29035"/>
    </cofactor>
</comment>
<evidence type="ECO:0000256" key="9">
    <source>
        <dbReference type="ARBA" id="ARBA00023211"/>
    </source>
</evidence>
<dbReference type="InterPro" id="IPR050587">
    <property type="entry name" value="GNT1/Glycosyltrans_8"/>
</dbReference>
<feature type="compositionally biased region" description="Polar residues" evidence="16">
    <location>
        <begin position="235"/>
        <end position="245"/>
    </location>
</feature>
<evidence type="ECO:0000313" key="17">
    <source>
        <dbReference type="EMBL" id="KAJ7319643.1"/>
    </source>
</evidence>
<dbReference type="FunFam" id="3.90.550.10:FF:000092">
    <property type="entry name" value="Glycogenin 2"/>
    <property type="match status" value="1"/>
</dbReference>
<evidence type="ECO:0000256" key="4">
    <source>
        <dbReference type="ARBA" id="ARBA00022490"/>
    </source>
</evidence>
<evidence type="ECO:0000256" key="2">
    <source>
        <dbReference type="ARBA" id="ARBA00004496"/>
    </source>
</evidence>
<dbReference type="GO" id="GO:0005737">
    <property type="term" value="C:cytoplasm"/>
    <property type="evidence" value="ECO:0007669"/>
    <property type="project" value="UniProtKB-SubCell"/>
</dbReference>
<dbReference type="InterPro" id="IPR002495">
    <property type="entry name" value="Glyco_trans_8"/>
</dbReference>
<keyword evidence="9" id="KW-0464">Manganese</keyword>
<keyword evidence="4" id="KW-0963">Cytoplasm</keyword>
<comment type="catalytic activity">
    <reaction evidence="12">
        <text>[1,4-alpha-D-glucosyl](n)-L-tyrosyl-[glycogenin] + UDP-alpha-D-glucose = [1,4-alpha-D-glucosyl](n+1)-L-tyrosyl-[glycogenin] + UDP + H(+)</text>
        <dbReference type="Rhea" id="RHEA:56560"/>
        <dbReference type="Rhea" id="RHEA-COMP:14606"/>
        <dbReference type="Rhea" id="RHEA-COMP:14607"/>
        <dbReference type="ChEBI" id="CHEBI:15378"/>
        <dbReference type="ChEBI" id="CHEBI:58223"/>
        <dbReference type="ChEBI" id="CHEBI:58885"/>
        <dbReference type="ChEBI" id="CHEBI:140574"/>
        <dbReference type="EC" id="2.4.1.186"/>
    </reaction>
    <physiologicalReaction direction="left-to-right" evidence="12">
        <dbReference type="Rhea" id="RHEA:56561"/>
    </physiologicalReaction>
</comment>
<reference evidence="17" key="1">
    <citation type="journal article" date="2023" name="DNA Res.">
        <title>Chromosome-level genome assembly of Phrynocephalus forsythii using third-generation DNA sequencing and Hi-C analysis.</title>
        <authorList>
            <person name="Qi Y."/>
            <person name="Zhao W."/>
            <person name="Zhao Y."/>
            <person name="Niu C."/>
            <person name="Cao S."/>
            <person name="Zhang Y."/>
        </authorList>
    </citation>
    <scope>NUCLEOTIDE SEQUENCE</scope>
    <source>
        <tissue evidence="17">Muscle</tissue>
    </source>
</reference>
<feature type="region of interest" description="Disordered" evidence="16">
    <location>
        <begin position="234"/>
        <end position="254"/>
    </location>
</feature>
<keyword evidence="5" id="KW-0808">Transferase</keyword>
<name>A0A9Q1AY06_9SAUR</name>
<evidence type="ECO:0000313" key="18">
    <source>
        <dbReference type="Proteomes" id="UP001142489"/>
    </source>
</evidence>
<keyword evidence="7" id="KW-0320">Glycogen biosynthesis</keyword>
<dbReference type="OrthoDB" id="2014201at2759"/>
<comment type="function">
    <text evidence="14">Glycogenin participates in the glycogen biosynthetic process along with glycogen synthase and glycogen branching enzyme. It catalyzes the formation of a short alpha (1,4)-glucosyl chain covalently attached via a glucose 1-O-tyrosyl linkage to internal tyrosine residues and these chains act as primers for the elongation reaction catalyzed by glycogen synthase.</text>
</comment>
<dbReference type="GO" id="GO:0046872">
    <property type="term" value="F:metal ion binding"/>
    <property type="evidence" value="ECO:0007669"/>
    <property type="project" value="UniProtKB-KW"/>
</dbReference>
<dbReference type="InterPro" id="IPR029044">
    <property type="entry name" value="Nucleotide-diphossugar_trans"/>
</dbReference>
<comment type="function">
    <text evidence="15">Self-glucosylating initiator of glycogen synthesis. It catalyzes the formation of a short alpha (1,4)-glucosyl chain covalently attached via a glucose 1-O-tyrosyl linkage to internal tyrosine residues and these chains act as primers for the elongation reaction catalyzed by glycogen synthase.</text>
</comment>
<comment type="subcellular location">
    <subcellularLocation>
        <location evidence="2">Cytoplasm</location>
    </subcellularLocation>
</comment>
<proteinExistence type="inferred from homology"/>
<evidence type="ECO:0000256" key="16">
    <source>
        <dbReference type="SAM" id="MobiDB-lite"/>
    </source>
</evidence>
<evidence type="ECO:0000256" key="3">
    <source>
        <dbReference type="ARBA" id="ARBA00004964"/>
    </source>
</evidence>
<comment type="catalytic activity">
    <reaction evidence="13">
        <text>L-tyrosyl-[glycogenin] + UDP-alpha-D-glucose = alpha-D-glucosyl-L-tyrosyl-[glycogenin] + UDP + H(+)</text>
        <dbReference type="Rhea" id="RHEA:23360"/>
        <dbReference type="Rhea" id="RHEA-COMP:14604"/>
        <dbReference type="Rhea" id="RHEA-COMP:14605"/>
        <dbReference type="ChEBI" id="CHEBI:15378"/>
        <dbReference type="ChEBI" id="CHEBI:46858"/>
        <dbReference type="ChEBI" id="CHEBI:58223"/>
        <dbReference type="ChEBI" id="CHEBI:58885"/>
        <dbReference type="ChEBI" id="CHEBI:140573"/>
        <dbReference type="EC" id="2.4.1.186"/>
    </reaction>
    <physiologicalReaction direction="left-to-right" evidence="13">
        <dbReference type="Rhea" id="RHEA:23361"/>
    </physiologicalReaction>
</comment>
<evidence type="ECO:0000256" key="6">
    <source>
        <dbReference type="ARBA" id="ARBA00022723"/>
    </source>
</evidence>
<dbReference type="Pfam" id="PF01501">
    <property type="entry name" value="Glyco_transf_8"/>
    <property type="match status" value="1"/>
</dbReference>
<evidence type="ECO:0000256" key="13">
    <source>
        <dbReference type="ARBA" id="ARBA00047924"/>
    </source>
</evidence>
<dbReference type="GO" id="GO:0005978">
    <property type="term" value="P:glycogen biosynthetic process"/>
    <property type="evidence" value="ECO:0007669"/>
    <property type="project" value="UniProtKB-KW"/>
</dbReference>
<keyword evidence="6" id="KW-0479">Metal-binding</keyword>
<evidence type="ECO:0000256" key="15">
    <source>
        <dbReference type="ARBA" id="ARBA00057883"/>
    </source>
</evidence>
<dbReference type="GO" id="GO:0008466">
    <property type="term" value="F:glycogenin glucosyltransferase activity"/>
    <property type="evidence" value="ECO:0007669"/>
    <property type="project" value="UniProtKB-EC"/>
</dbReference>
<evidence type="ECO:0000256" key="11">
    <source>
        <dbReference type="ARBA" id="ARBA00038934"/>
    </source>
</evidence>
<evidence type="ECO:0000256" key="12">
    <source>
        <dbReference type="ARBA" id="ARBA00047374"/>
    </source>
</evidence>
<keyword evidence="18" id="KW-1185">Reference proteome</keyword>
<evidence type="ECO:0000256" key="5">
    <source>
        <dbReference type="ARBA" id="ARBA00022679"/>
    </source>
</evidence>
<gene>
    <name evidence="17" type="ORF">JRQ81_019154</name>
</gene>
<protein>
    <recommendedName>
        <fullName evidence="11">glycogenin glucosyltransferase</fullName>
        <ecNumber evidence="11">2.4.1.186</ecNumber>
    </recommendedName>
</protein>
<feature type="region of interest" description="Disordered" evidence="16">
    <location>
        <begin position="313"/>
        <end position="334"/>
    </location>
</feature>
<evidence type="ECO:0000256" key="8">
    <source>
        <dbReference type="ARBA" id="ARBA00023180"/>
    </source>
</evidence>
<evidence type="ECO:0000256" key="7">
    <source>
        <dbReference type="ARBA" id="ARBA00023056"/>
    </source>
</evidence>
<sequence length="362" mass="40528">MRTALGTIFDSVVDVNEIDSNDSVHLALLKRRELGVTFTKLHCWTLTQYSKCVFLDADTMVLCNIDELFDREELSAAPDSGWPDCFNSGVFVFQPSLKTFNLLLQYASEHGSFDGGDQGLLNGFFHNWATKDIKKHLPFIYNLTSNAIYTYAPAFQHFGKDAKVVHFLGPAKPWDHKYNPQAKTAGEDGSASGAQSQLSFHELWWKTYTSSILPLLAKLQESSESKIQRKELNVNGDNGSTFETGSPSVCSSSPISEDVEHISEVIVNSPSEKLVRNEVECSLDVHIAESSKLPTELFVQFVSQHPLKTNDIASHASDLSVQPKAEKTSTEDERRKWEEGHIDYLGKDAFENIKKKLDSFLL</sequence>